<dbReference type="InterPro" id="IPR007331">
    <property type="entry name" value="Htaa"/>
</dbReference>
<proteinExistence type="predicted"/>
<keyword evidence="2" id="KW-0472">Membrane</keyword>
<protein>
    <submittedName>
        <fullName evidence="5">HtaA domain-containing protein</fullName>
    </submittedName>
</protein>
<feature type="domain" description="Htaa" evidence="4">
    <location>
        <begin position="223"/>
        <end position="378"/>
    </location>
</feature>
<evidence type="ECO:0000313" key="6">
    <source>
        <dbReference type="Proteomes" id="UP001432039"/>
    </source>
</evidence>
<feature type="compositionally biased region" description="Gly residues" evidence="1">
    <location>
        <begin position="394"/>
        <end position="429"/>
    </location>
</feature>
<evidence type="ECO:0000256" key="1">
    <source>
        <dbReference type="SAM" id="MobiDB-lite"/>
    </source>
</evidence>
<reference evidence="5" key="1">
    <citation type="submission" date="2022-10" db="EMBL/GenBank/DDBJ databases">
        <title>The complete genomes of actinobacterial strains from the NBC collection.</title>
        <authorList>
            <person name="Joergensen T.S."/>
            <person name="Alvarez Arevalo M."/>
            <person name="Sterndorff E.B."/>
            <person name="Faurdal D."/>
            <person name="Vuksanovic O."/>
            <person name="Mourched A.-S."/>
            <person name="Charusanti P."/>
            <person name="Shaw S."/>
            <person name="Blin K."/>
            <person name="Weber T."/>
        </authorList>
    </citation>
    <scope>NUCLEOTIDE SEQUENCE</scope>
    <source>
        <strain evidence="5">NBC_00248</strain>
    </source>
</reference>
<accession>A0ABZ1TGC8</accession>
<feature type="chain" id="PRO_5047117516" evidence="3">
    <location>
        <begin position="32"/>
        <end position="478"/>
    </location>
</feature>
<dbReference type="Pfam" id="PF04213">
    <property type="entry name" value="HtaA"/>
    <property type="match status" value="2"/>
</dbReference>
<evidence type="ECO:0000256" key="3">
    <source>
        <dbReference type="SAM" id="SignalP"/>
    </source>
</evidence>
<feature type="signal peptide" evidence="3">
    <location>
        <begin position="1"/>
        <end position="31"/>
    </location>
</feature>
<keyword evidence="2" id="KW-1133">Transmembrane helix</keyword>
<keyword evidence="3" id="KW-0732">Signal</keyword>
<evidence type="ECO:0000256" key="2">
    <source>
        <dbReference type="SAM" id="Phobius"/>
    </source>
</evidence>
<feature type="domain" description="Htaa" evidence="4">
    <location>
        <begin position="44"/>
        <end position="183"/>
    </location>
</feature>
<feature type="region of interest" description="Disordered" evidence="1">
    <location>
        <begin position="390"/>
        <end position="429"/>
    </location>
</feature>
<keyword evidence="6" id="KW-1185">Reference proteome</keyword>
<feature type="region of interest" description="Disordered" evidence="1">
    <location>
        <begin position="178"/>
        <end position="220"/>
    </location>
</feature>
<dbReference type="RefSeq" id="WP_328963553.1">
    <property type="nucleotide sequence ID" value="NZ_CP108090.1"/>
</dbReference>
<feature type="transmembrane region" description="Helical" evidence="2">
    <location>
        <begin position="449"/>
        <end position="470"/>
    </location>
</feature>
<gene>
    <name evidence="5" type="ORF">OG517_27840</name>
</gene>
<sequence>MSTIRRPISLAAAVLTAAALGATAFALPATAAGGPPTEPMKITGGTLDWGVLASYRAYVTGMAKGTITVADGAKQNEDGTLRFVEPAGAYEPAGGNVVKAAFKGSVTFSSPAPPTGHGFEVKLSDIRIDTGTKKLTADVTKGGTTTQDVPMATVAFTDRSMTNVATTLTQEAADALGSASYKDKPGDPLNAELEFEQPAPEPTPEQPTKNPTPPADDTQKVLSGKLTWGVKESFRKYVLSAGSITPAGGAAKNGDTFDFAFGKGDLDVKKQKLNASFQGSLRFQYAAHGIDMTFGNPRVEATGKTGTLYVDVKNASGAKTGLRFATLDLSKTDYKTKNGLLALNAVPAAFTAEGAATFANDAKGSMYKAGDAMDPLSFAVAVDKDVVLPPTTGGTTGGSTGGSNGGTTGGTGGTTGGTTGSTIGGTGGTVGGGSSVGGNLADTGAEIPAGALLTTSGVVIVAGAGAVYFARRRRTTQV</sequence>
<dbReference type="Proteomes" id="UP001432039">
    <property type="component" value="Chromosome"/>
</dbReference>
<feature type="compositionally biased region" description="Pro residues" evidence="1">
    <location>
        <begin position="199"/>
        <end position="214"/>
    </location>
</feature>
<dbReference type="EMBL" id="CP108090">
    <property type="protein sequence ID" value="WUQ14913.1"/>
    <property type="molecule type" value="Genomic_DNA"/>
</dbReference>
<evidence type="ECO:0000259" key="4">
    <source>
        <dbReference type="Pfam" id="PF04213"/>
    </source>
</evidence>
<organism evidence="5 6">
    <name type="scientific">Streptomyces virginiae</name>
    <name type="common">Streptomyces cinnamonensis</name>
    <dbReference type="NCBI Taxonomy" id="1961"/>
    <lineage>
        <taxon>Bacteria</taxon>
        <taxon>Bacillati</taxon>
        <taxon>Actinomycetota</taxon>
        <taxon>Actinomycetes</taxon>
        <taxon>Kitasatosporales</taxon>
        <taxon>Streptomycetaceae</taxon>
        <taxon>Streptomyces</taxon>
    </lineage>
</organism>
<keyword evidence="2" id="KW-0812">Transmembrane</keyword>
<name>A0ABZ1TGC8_STRVG</name>
<evidence type="ECO:0000313" key="5">
    <source>
        <dbReference type="EMBL" id="WUQ14913.1"/>
    </source>
</evidence>